<evidence type="ECO:0000313" key="2">
    <source>
        <dbReference type="EMBL" id="TFB04755.1"/>
    </source>
</evidence>
<evidence type="ECO:0000256" key="1">
    <source>
        <dbReference type="SAM" id="SignalP"/>
    </source>
</evidence>
<organism evidence="2 3">
    <name type="scientific">Trichoderma ghanense</name>
    <dbReference type="NCBI Taxonomy" id="65468"/>
    <lineage>
        <taxon>Eukaryota</taxon>
        <taxon>Fungi</taxon>
        <taxon>Dikarya</taxon>
        <taxon>Ascomycota</taxon>
        <taxon>Pezizomycotina</taxon>
        <taxon>Sordariomycetes</taxon>
        <taxon>Hypocreomycetidae</taxon>
        <taxon>Hypocreales</taxon>
        <taxon>Hypocreaceae</taxon>
        <taxon>Trichoderma</taxon>
    </lineage>
</organism>
<dbReference type="EMBL" id="PPTA01000003">
    <property type="protein sequence ID" value="TFB04755.1"/>
    <property type="molecule type" value="Genomic_DNA"/>
</dbReference>
<evidence type="ECO:0000313" key="3">
    <source>
        <dbReference type="Proteomes" id="UP001642720"/>
    </source>
</evidence>
<proteinExistence type="predicted"/>
<gene>
    <name evidence="2" type="ORF">CCMA1212_003064</name>
</gene>
<feature type="chain" id="PRO_5046485623" description="SSCRP protein" evidence="1">
    <location>
        <begin position="26"/>
        <end position="129"/>
    </location>
</feature>
<dbReference type="GeneID" id="300574877"/>
<dbReference type="Proteomes" id="UP001642720">
    <property type="component" value="Unassembled WGS sequence"/>
</dbReference>
<evidence type="ECO:0008006" key="4">
    <source>
        <dbReference type="Google" id="ProtNLM"/>
    </source>
</evidence>
<keyword evidence="1" id="KW-0732">Signal</keyword>
<keyword evidence="3" id="KW-1185">Reference proteome</keyword>
<reference evidence="2 3" key="1">
    <citation type="submission" date="2018-01" db="EMBL/GenBank/DDBJ databases">
        <title>Genome characterization of the sugarcane-associated fungus Trichoderma ghanense CCMA-1212 and their application in lignocelulose bioconversion.</title>
        <authorList>
            <person name="Steindorff A.S."/>
            <person name="Mendes T.D."/>
            <person name="Vilela E.S.D."/>
            <person name="Rodrigues D.S."/>
            <person name="Formighieri E.F."/>
            <person name="Melo I.S."/>
            <person name="Favaro L.C.L."/>
        </authorList>
    </citation>
    <scope>NUCLEOTIDE SEQUENCE [LARGE SCALE GENOMIC DNA]</scope>
    <source>
        <strain evidence="2 3">CCMA-1212</strain>
    </source>
</reference>
<protein>
    <recommendedName>
        <fullName evidence="4">SSCRP protein</fullName>
    </recommendedName>
</protein>
<comment type="caution">
    <text evidence="2">The sequence shown here is derived from an EMBL/GenBank/DDBJ whole genome shotgun (WGS) entry which is preliminary data.</text>
</comment>
<name>A0ABY2HBH6_9HYPO</name>
<dbReference type="RefSeq" id="XP_073560956.1">
    <property type="nucleotide sequence ID" value="XM_073700427.1"/>
</dbReference>
<accession>A0ABY2HBH6</accession>
<sequence length="129" mass="13850">MLPYTTKTLLLTTLLSLQKATAAAANNHHDENAPETAAGPGCTTTITLTQSRLPTPPYWPQCSWDGTLSIYSATVTATRSVDCSGCTEVRVTHVPEVHCPARIVSTSVFVERATTVYETVCLVTPTLEP</sequence>
<feature type="signal peptide" evidence="1">
    <location>
        <begin position="1"/>
        <end position="25"/>
    </location>
</feature>